<feature type="transmembrane region" description="Helical" evidence="5">
    <location>
        <begin position="227"/>
        <end position="245"/>
    </location>
</feature>
<evidence type="ECO:0000256" key="3">
    <source>
        <dbReference type="ARBA" id="ARBA00023157"/>
    </source>
</evidence>
<dbReference type="PANTHER" id="PTHR46549:SF1">
    <property type="entry name" value="MACPF DOMAIN-CONTAINING PROTEIN"/>
    <property type="match status" value="1"/>
</dbReference>
<keyword evidence="5" id="KW-0812">Transmembrane</keyword>
<name>C3ZLD3_BRAFL</name>
<feature type="transmembrane region" description="Helical" evidence="5">
    <location>
        <begin position="131"/>
        <end position="152"/>
    </location>
</feature>
<dbReference type="SMART" id="SM00607">
    <property type="entry name" value="FTP"/>
    <property type="match status" value="1"/>
</dbReference>
<feature type="domain" description="Fucolectin tachylectin-4 pentraxin-1" evidence="7">
    <location>
        <begin position="620"/>
        <end position="761"/>
    </location>
</feature>
<accession>C3ZLD3</accession>
<gene>
    <name evidence="8" type="ORF">BRAFLDRAFT_78220</name>
</gene>
<evidence type="ECO:0000313" key="8">
    <source>
        <dbReference type="EMBL" id="EEN46815.1"/>
    </source>
</evidence>
<reference evidence="8" key="1">
    <citation type="journal article" date="2008" name="Nature">
        <title>The amphioxus genome and the evolution of the chordate karyotype.</title>
        <authorList>
            <consortium name="US DOE Joint Genome Institute (JGI-PGF)"/>
            <person name="Putnam N.H."/>
            <person name="Butts T."/>
            <person name="Ferrier D.E.K."/>
            <person name="Furlong R.F."/>
            <person name="Hellsten U."/>
            <person name="Kawashima T."/>
            <person name="Robinson-Rechavi M."/>
            <person name="Shoguchi E."/>
            <person name="Terry A."/>
            <person name="Yu J.-K."/>
            <person name="Benito-Gutierrez E.L."/>
            <person name="Dubchak I."/>
            <person name="Garcia-Fernandez J."/>
            <person name="Gibson-Brown J.J."/>
            <person name="Grigoriev I.V."/>
            <person name="Horton A.C."/>
            <person name="de Jong P.J."/>
            <person name="Jurka J."/>
            <person name="Kapitonov V.V."/>
            <person name="Kohara Y."/>
            <person name="Kuroki Y."/>
            <person name="Lindquist E."/>
            <person name="Lucas S."/>
            <person name="Osoegawa K."/>
            <person name="Pennacchio L.A."/>
            <person name="Salamov A.A."/>
            <person name="Satou Y."/>
            <person name="Sauka-Spengler T."/>
            <person name="Schmutz J."/>
            <person name="Shin-I T."/>
            <person name="Toyoda A."/>
            <person name="Bronner-Fraser M."/>
            <person name="Fujiyama A."/>
            <person name="Holland L.Z."/>
            <person name="Holland P.W.H."/>
            <person name="Satoh N."/>
            <person name="Rokhsar D.S."/>
        </authorList>
    </citation>
    <scope>NUCLEOTIDE SEQUENCE [LARGE SCALE GENOMIC DNA]</scope>
    <source>
        <strain evidence="8">S238N-H82</strain>
        <tissue evidence="8">Testes</tissue>
    </source>
</reference>
<dbReference type="InterPro" id="IPR008979">
    <property type="entry name" value="Galactose-bd-like_sf"/>
</dbReference>
<dbReference type="GO" id="GO:0046872">
    <property type="term" value="F:metal ion binding"/>
    <property type="evidence" value="ECO:0007669"/>
    <property type="project" value="UniProtKB-KW"/>
</dbReference>
<dbReference type="Gene3D" id="2.60.120.260">
    <property type="entry name" value="Galactose-binding domain-like"/>
    <property type="match status" value="1"/>
</dbReference>
<organism>
    <name type="scientific">Branchiostoma floridae</name>
    <name type="common">Florida lancelet</name>
    <name type="synonym">Amphioxus</name>
    <dbReference type="NCBI Taxonomy" id="7739"/>
    <lineage>
        <taxon>Eukaryota</taxon>
        <taxon>Metazoa</taxon>
        <taxon>Chordata</taxon>
        <taxon>Cephalochordata</taxon>
        <taxon>Leptocardii</taxon>
        <taxon>Amphioxiformes</taxon>
        <taxon>Branchiostomatidae</taxon>
        <taxon>Branchiostoma</taxon>
    </lineage>
</organism>
<feature type="region of interest" description="Disordered" evidence="4">
    <location>
        <begin position="833"/>
        <end position="875"/>
    </location>
</feature>
<feature type="chain" id="PRO_5002934769" description="Fucolectin tachylectin-4 pentraxin-1 domain-containing protein" evidence="6">
    <location>
        <begin position="18"/>
        <end position="875"/>
    </location>
</feature>
<keyword evidence="6" id="KW-0732">Signal</keyword>
<dbReference type="CDD" id="cd00064">
    <property type="entry name" value="FU"/>
    <property type="match status" value="1"/>
</dbReference>
<feature type="transmembrane region" description="Helical" evidence="5">
    <location>
        <begin position="202"/>
        <end position="221"/>
    </location>
</feature>
<dbReference type="SUPFAM" id="SSF49785">
    <property type="entry name" value="Galactose-binding domain-like"/>
    <property type="match status" value="1"/>
</dbReference>
<sequence>MDFLVLCLLVIVMLLLASVFRMLSDTQVPYFTAIIIVLCLIPLGNIYNDAKILDLQHKRVDLHHKMVEYRRQKVEFMQTILTATDTYTQVTQENGWLWGVKRVITHTVQKLKYTPEQVHAYIGRMMDVIEYSWGLVLCFLVAAVVVTVIRWLDRRKAYIFAMMLTFVLYTYVYFNLQPIPDMPDWRWMAQPIQDHDSPNTPFSWTVFITVAAVLVLLIRAVDIRQAFTIAMVAGFALFVFAYSLLHLGGTFALSKSTVPPTCLRLVLGNLPRNYANLDVARAEYVSPLEHSKAKGRSLAGIIEAPCTVKWSNSYQIKPAEEGGRCLYFVAASSGDIFVVFSAIPRDKTTWYHLQISYQGVTLYKGMKLVKYEGAKSARSLGDSKLFQPYFICLEEDHENQRTYIKYGIGSDTSEKGLVYMVYNDVGPPLGIRFYSFGSGEVDVEIMDARIIEGGAQGEMECTGGTVLKDGQCVEDCHPECDGCIPISPGSKLDTECRSCKHFSFDKGGGVIQCVAECPAGTEPAPDGKTCVCKGFVFNNDDGSSRCVSACGTGFGPASDGKTCVVASKWRNDGKCGRNNPAPGANPGWCSPKSDKPCCSEYGWCGNTHCTCSECVDYRKVANIARLKPAYQSSTGGSASAGRAVDGDTNSIWTGNSCTHTDEEDNPTWYVDLGESSKVASVAIYNRMDCCGFRLNPFNIHIGNSPTVADNPKCGRDHRATEQPFTVSCPGMRGRYVGIRLPGASRALTLCEVQVYEAPPAQQTGHRDSLPHLRIMSHWWRCSSWKKKLGTVDQQEQKFCRSQTFPNMTIAVDYTCSHNGPFLSNTVSPAPCSISNTSGKTSETRAEMAANDGPRPAGRNGDSAFMQPDDVTKAAK</sequence>
<keyword evidence="5" id="KW-1133">Transmembrane helix</keyword>
<dbReference type="InterPro" id="IPR006585">
    <property type="entry name" value="FTP1"/>
</dbReference>
<dbReference type="eggNOG" id="KOG2806">
    <property type="taxonomic scope" value="Eukaryota"/>
</dbReference>
<dbReference type="AlphaFoldDB" id="C3ZLD3"/>
<evidence type="ECO:0000256" key="1">
    <source>
        <dbReference type="ARBA" id="ARBA00022723"/>
    </source>
</evidence>
<feature type="transmembrane region" description="Helical" evidence="5">
    <location>
        <begin position="158"/>
        <end position="176"/>
    </location>
</feature>
<keyword evidence="1" id="KW-0479">Metal-binding</keyword>
<keyword evidence="5" id="KW-0472">Membrane</keyword>
<evidence type="ECO:0000256" key="6">
    <source>
        <dbReference type="SAM" id="SignalP"/>
    </source>
</evidence>
<evidence type="ECO:0000256" key="2">
    <source>
        <dbReference type="ARBA" id="ARBA00022837"/>
    </source>
</evidence>
<dbReference type="InterPro" id="IPR006212">
    <property type="entry name" value="Furin_repeat"/>
</dbReference>
<dbReference type="InterPro" id="IPR009030">
    <property type="entry name" value="Growth_fac_rcpt_cys_sf"/>
</dbReference>
<dbReference type="EMBL" id="GG666640">
    <property type="protein sequence ID" value="EEN46815.1"/>
    <property type="molecule type" value="Genomic_DNA"/>
</dbReference>
<dbReference type="InParanoid" id="C3ZLD3"/>
<protein>
    <recommendedName>
        <fullName evidence="7">Fucolectin tachylectin-4 pentraxin-1 domain-containing protein</fullName>
    </recommendedName>
</protein>
<evidence type="ECO:0000259" key="7">
    <source>
        <dbReference type="SMART" id="SM00607"/>
    </source>
</evidence>
<proteinExistence type="predicted"/>
<dbReference type="PANTHER" id="PTHR46549">
    <property type="entry name" value="MACPF DOMAIN-CONTAINING PROTEIN"/>
    <property type="match status" value="1"/>
</dbReference>
<feature type="transmembrane region" description="Helical" evidence="5">
    <location>
        <begin position="31"/>
        <end position="48"/>
    </location>
</feature>
<feature type="signal peptide" evidence="6">
    <location>
        <begin position="1"/>
        <end position="17"/>
    </location>
</feature>
<evidence type="ECO:0000256" key="4">
    <source>
        <dbReference type="SAM" id="MobiDB-lite"/>
    </source>
</evidence>
<keyword evidence="3" id="KW-1015">Disulfide bond</keyword>
<dbReference type="Pfam" id="PF22633">
    <property type="entry name" value="F5_F8_type_C_2"/>
    <property type="match status" value="1"/>
</dbReference>
<evidence type="ECO:0000256" key="5">
    <source>
        <dbReference type="SAM" id="Phobius"/>
    </source>
</evidence>
<dbReference type="SUPFAM" id="SSF57184">
    <property type="entry name" value="Growth factor receptor domain"/>
    <property type="match status" value="1"/>
</dbReference>
<dbReference type="SMART" id="SM00261">
    <property type="entry name" value="FU"/>
    <property type="match status" value="1"/>
</dbReference>
<keyword evidence="2" id="KW-0106">Calcium</keyword>